<evidence type="ECO:0000313" key="1">
    <source>
        <dbReference type="Proteomes" id="UP000492821"/>
    </source>
</evidence>
<reference evidence="1" key="1">
    <citation type="journal article" date="2013" name="Genetics">
        <title>The draft genome and transcriptome of Panagrellus redivivus are shaped by the harsh demands of a free-living lifestyle.</title>
        <authorList>
            <person name="Srinivasan J."/>
            <person name="Dillman A.R."/>
            <person name="Macchietto M.G."/>
            <person name="Heikkinen L."/>
            <person name="Lakso M."/>
            <person name="Fracchia K.M."/>
            <person name="Antoshechkin I."/>
            <person name="Mortazavi A."/>
            <person name="Wong G."/>
            <person name="Sternberg P.W."/>
        </authorList>
    </citation>
    <scope>NUCLEOTIDE SEQUENCE [LARGE SCALE GENOMIC DNA]</scope>
    <source>
        <strain evidence="1">MT8872</strain>
    </source>
</reference>
<keyword evidence="1" id="KW-1185">Reference proteome</keyword>
<evidence type="ECO:0000313" key="2">
    <source>
        <dbReference type="WBParaSite" id="Pan_g18884.t1"/>
    </source>
</evidence>
<organism evidence="1 2">
    <name type="scientific">Panagrellus redivivus</name>
    <name type="common">Microworm</name>
    <dbReference type="NCBI Taxonomy" id="6233"/>
    <lineage>
        <taxon>Eukaryota</taxon>
        <taxon>Metazoa</taxon>
        <taxon>Ecdysozoa</taxon>
        <taxon>Nematoda</taxon>
        <taxon>Chromadorea</taxon>
        <taxon>Rhabditida</taxon>
        <taxon>Tylenchina</taxon>
        <taxon>Panagrolaimomorpha</taxon>
        <taxon>Panagrolaimoidea</taxon>
        <taxon>Panagrolaimidae</taxon>
        <taxon>Panagrellus</taxon>
    </lineage>
</organism>
<reference evidence="2" key="2">
    <citation type="submission" date="2020-10" db="UniProtKB">
        <authorList>
            <consortium name="WormBaseParasite"/>
        </authorList>
    </citation>
    <scope>IDENTIFICATION</scope>
</reference>
<name>A0A7E4ZUU8_PANRE</name>
<accession>A0A7E4ZUU8</accession>
<dbReference type="Proteomes" id="UP000492821">
    <property type="component" value="Unassembled WGS sequence"/>
</dbReference>
<dbReference type="AlphaFoldDB" id="A0A7E4ZUU8"/>
<sequence length="244" mass="28178">MALSSSSSTVHLPSLSFGVRRNFFDIMPLNVLNALREQSDTAKSMTKFRGEFINCLNVQTDAFKECPWYNYTLYSEVMNRQFNTTPVERLTVHMGPDVDPEALLTKMEKCYRDLYLIGDYDWKDVIAFLHAGVECVSLSGNMNLPVDNMEEFLQSLMWFKIKKVCFFNDNCKKFWLPTAFEYIHKQIGTTVKSVELTEGFYPKIQAVMTDSTVIEVVAPDFGYEYDVEMEDIEEGIDVNNDFEV</sequence>
<protein>
    <submittedName>
        <fullName evidence="2">GP-PDE domain-containing protein</fullName>
    </submittedName>
</protein>
<proteinExistence type="predicted"/>
<dbReference type="WBParaSite" id="Pan_g18884.t1">
    <property type="protein sequence ID" value="Pan_g18884.t1"/>
    <property type="gene ID" value="Pan_g18884"/>
</dbReference>